<name>A0ABU6TD00_9FABA</name>
<keyword evidence="1" id="KW-0472">Membrane</keyword>
<feature type="transmembrane region" description="Helical" evidence="1">
    <location>
        <begin position="279"/>
        <end position="298"/>
    </location>
</feature>
<evidence type="ECO:0000256" key="1">
    <source>
        <dbReference type="SAM" id="Phobius"/>
    </source>
</evidence>
<keyword evidence="3" id="KW-1185">Reference proteome</keyword>
<dbReference type="PANTHER" id="PTHR12242:SF6">
    <property type="entry name" value="PROTEIN ROLLING PROTEIN"/>
    <property type="match status" value="1"/>
</dbReference>
<proteinExistence type="predicted"/>
<gene>
    <name evidence="2" type="ORF">PIB30_032741</name>
</gene>
<feature type="transmembrane region" description="Helical" evidence="1">
    <location>
        <begin position="211"/>
        <end position="230"/>
    </location>
</feature>
<protein>
    <submittedName>
        <fullName evidence="2">Uncharacterized protein</fullName>
    </submittedName>
</protein>
<sequence length="318" mass="36985">MALELAWYDIVCFGIVGVAFVGALWVLWMNEGASIRKFETMYESLLITQPDNEVVVTVLPSGHVSTSQLWTSCWVGLHPFWLLLTRFLSFVIMVLFLAWDVVKYDASIFIYYTEWTFTLVIIYFAMGTIVSAYGCWKFNSRATTEYVKQTNGSVKLQSHYAKEEFQQRAGFLGYLMQTTYQTCAGAVILTDIVFWGVIVPFLSISHLRLNMLMGCMHALNAVFLLLDTALNNLPCPWFRFSYFVIWSCVYVIFQWVIHACGFPWWPYPFLELNTKWAPLWYFCLAVIHIPCYGVYFLIVKTKDTLLYRLFPHAFLRPN</sequence>
<dbReference type="PANTHER" id="PTHR12242">
    <property type="entry name" value="OS02G0130600 PROTEIN-RELATED"/>
    <property type="match status" value="1"/>
</dbReference>
<feature type="transmembrane region" description="Helical" evidence="1">
    <location>
        <begin position="115"/>
        <end position="136"/>
    </location>
</feature>
<evidence type="ECO:0000313" key="3">
    <source>
        <dbReference type="Proteomes" id="UP001341840"/>
    </source>
</evidence>
<feature type="transmembrane region" description="Helical" evidence="1">
    <location>
        <begin position="242"/>
        <end position="267"/>
    </location>
</feature>
<organism evidence="2 3">
    <name type="scientific">Stylosanthes scabra</name>
    <dbReference type="NCBI Taxonomy" id="79078"/>
    <lineage>
        <taxon>Eukaryota</taxon>
        <taxon>Viridiplantae</taxon>
        <taxon>Streptophyta</taxon>
        <taxon>Embryophyta</taxon>
        <taxon>Tracheophyta</taxon>
        <taxon>Spermatophyta</taxon>
        <taxon>Magnoliopsida</taxon>
        <taxon>eudicotyledons</taxon>
        <taxon>Gunneridae</taxon>
        <taxon>Pentapetalae</taxon>
        <taxon>rosids</taxon>
        <taxon>fabids</taxon>
        <taxon>Fabales</taxon>
        <taxon>Fabaceae</taxon>
        <taxon>Papilionoideae</taxon>
        <taxon>50 kb inversion clade</taxon>
        <taxon>dalbergioids sensu lato</taxon>
        <taxon>Dalbergieae</taxon>
        <taxon>Pterocarpus clade</taxon>
        <taxon>Stylosanthes</taxon>
    </lineage>
</organism>
<comment type="caution">
    <text evidence="2">The sequence shown here is derived from an EMBL/GenBank/DDBJ whole genome shotgun (WGS) entry which is preliminary data.</text>
</comment>
<feature type="transmembrane region" description="Helical" evidence="1">
    <location>
        <begin position="80"/>
        <end position="99"/>
    </location>
</feature>
<accession>A0ABU6TD00</accession>
<keyword evidence="1" id="KW-0812">Transmembrane</keyword>
<dbReference type="EMBL" id="JASCZI010090766">
    <property type="protein sequence ID" value="MED6146240.1"/>
    <property type="molecule type" value="Genomic_DNA"/>
</dbReference>
<feature type="transmembrane region" description="Helical" evidence="1">
    <location>
        <begin position="6"/>
        <end position="28"/>
    </location>
</feature>
<feature type="transmembrane region" description="Helical" evidence="1">
    <location>
        <begin position="183"/>
        <end position="205"/>
    </location>
</feature>
<dbReference type="Proteomes" id="UP001341840">
    <property type="component" value="Unassembled WGS sequence"/>
</dbReference>
<keyword evidence="1" id="KW-1133">Transmembrane helix</keyword>
<reference evidence="2 3" key="1">
    <citation type="journal article" date="2023" name="Plants (Basel)">
        <title>Bridging the Gap: Combining Genomics and Transcriptomics Approaches to Understand Stylosanthes scabra, an Orphan Legume from the Brazilian Caatinga.</title>
        <authorList>
            <person name="Ferreira-Neto J.R.C."/>
            <person name="da Silva M.D."/>
            <person name="Binneck E."/>
            <person name="de Melo N.F."/>
            <person name="da Silva R.H."/>
            <person name="de Melo A.L.T.M."/>
            <person name="Pandolfi V."/>
            <person name="Bustamante F.O."/>
            <person name="Brasileiro-Vidal A.C."/>
            <person name="Benko-Iseppon A.M."/>
        </authorList>
    </citation>
    <scope>NUCLEOTIDE SEQUENCE [LARGE SCALE GENOMIC DNA]</scope>
    <source>
        <tissue evidence="2">Leaves</tissue>
    </source>
</reference>
<evidence type="ECO:0000313" key="2">
    <source>
        <dbReference type="EMBL" id="MED6146240.1"/>
    </source>
</evidence>